<accession>A0A5B7IB42</accession>
<protein>
    <submittedName>
        <fullName evidence="1">Uncharacterized protein</fullName>
    </submittedName>
</protein>
<comment type="caution">
    <text evidence="1">The sequence shown here is derived from an EMBL/GenBank/DDBJ whole genome shotgun (WGS) entry which is preliminary data.</text>
</comment>
<name>A0A5B7IB42_PORTR</name>
<keyword evidence="2" id="KW-1185">Reference proteome</keyword>
<dbReference type="AlphaFoldDB" id="A0A5B7IB42"/>
<proteinExistence type="predicted"/>
<dbReference type="Proteomes" id="UP000324222">
    <property type="component" value="Unassembled WGS sequence"/>
</dbReference>
<reference evidence="1 2" key="1">
    <citation type="submission" date="2019-05" db="EMBL/GenBank/DDBJ databases">
        <title>Another draft genome of Portunus trituberculatus and its Hox gene families provides insights of decapod evolution.</title>
        <authorList>
            <person name="Jeong J.-H."/>
            <person name="Song I."/>
            <person name="Kim S."/>
            <person name="Choi T."/>
            <person name="Kim D."/>
            <person name="Ryu S."/>
            <person name="Kim W."/>
        </authorList>
    </citation>
    <scope>NUCLEOTIDE SEQUENCE [LARGE SCALE GENOMIC DNA]</scope>
    <source>
        <tissue evidence="1">Muscle</tissue>
    </source>
</reference>
<dbReference type="EMBL" id="VSRR010057652">
    <property type="protein sequence ID" value="MPC81680.1"/>
    <property type="molecule type" value="Genomic_DNA"/>
</dbReference>
<sequence length="104" mass="11662">MNDWVTIDDCMDDLVTVWITMLSPFSPYCKTKSIPTLSALCLTSPQHFANLASLPSIRDFQHFFPFQANAPALYNPAQHQHSTHLPTTLPGPLHPIPACLRFIT</sequence>
<gene>
    <name evidence="1" type="ORF">E2C01_076310</name>
</gene>
<organism evidence="1 2">
    <name type="scientific">Portunus trituberculatus</name>
    <name type="common">Swimming crab</name>
    <name type="synonym">Neptunus trituberculatus</name>
    <dbReference type="NCBI Taxonomy" id="210409"/>
    <lineage>
        <taxon>Eukaryota</taxon>
        <taxon>Metazoa</taxon>
        <taxon>Ecdysozoa</taxon>
        <taxon>Arthropoda</taxon>
        <taxon>Crustacea</taxon>
        <taxon>Multicrustacea</taxon>
        <taxon>Malacostraca</taxon>
        <taxon>Eumalacostraca</taxon>
        <taxon>Eucarida</taxon>
        <taxon>Decapoda</taxon>
        <taxon>Pleocyemata</taxon>
        <taxon>Brachyura</taxon>
        <taxon>Eubrachyura</taxon>
        <taxon>Portunoidea</taxon>
        <taxon>Portunidae</taxon>
        <taxon>Portuninae</taxon>
        <taxon>Portunus</taxon>
    </lineage>
</organism>
<evidence type="ECO:0000313" key="2">
    <source>
        <dbReference type="Proteomes" id="UP000324222"/>
    </source>
</evidence>
<evidence type="ECO:0000313" key="1">
    <source>
        <dbReference type="EMBL" id="MPC81680.1"/>
    </source>
</evidence>